<sequence>MYVLRRQESLNPRMKCVRAFMSADFSLSFIMPKRTLSPTPLLPPAKRQQIDANTLRPIALSFDDLFYEELILLVFSQLSWSELCAAEAVNKNWQRISLDNGLWREQYIRVFGRSRLRGGKGFAGRSDGREVRPLPGRAVKALDLKDWRWMFRISWNWKKGRCRTEHIEGVFKPPEPGSTPSLAPPHVVLTGSTTIIASSETSMCPEVHCLHTGGGPTSQQTLLCDSRGPRGPCSIAALALDQSAPRARLLQLAAFLSTGEFLVFAVDEQNPRATARKLTYIPQRPSSRTTAIIQAVFHYPLLISLSEAFTLSIYDLSADTVKHTQTLTTYTAFPPTSLVLSAQPGDRYKLVLTYAMPVFPVHFSIGATELIIASSHDPMASLTVISTRTARALDVPPGWIDQDKLRCLREQWSRKLLHIQDTQSDGKWIVVGPGESPPGNTVPGPVDSLTSLQMYRLSLPAASSVASPPPKLTFIRYLHHSAGAVSSMALADGRCVTLGKNGSIWVWDLESGAGAMVSSPSASIVERSTVVFDDRRIISARAGKLVIHRFDI</sequence>
<name>A0AAD2HSV0_9AGAR</name>
<dbReference type="Gene3D" id="2.130.10.10">
    <property type="entry name" value="YVTN repeat-like/Quinoprotein amine dehydrogenase"/>
    <property type="match status" value="1"/>
</dbReference>
<comment type="caution">
    <text evidence="2">The sequence shown here is derived from an EMBL/GenBank/DDBJ whole genome shotgun (WGS) entry which is preliminary data.</text>
</comment>
<accession>A0AAD2HSV0</accession>
<dbReference type="SUPFAM" id="SSF81383">
    <property type="entry name" value="F-box domain"/>
    <property type="match status" value="1"/>
</dbReference>
<organism evidence="2 3">
    <name type="scientific">Mycena citricolor</name>
    <dbReference type="NCBI Taxonomy" id="2018698"/>
    <lineage>
        <taxon>Eukaryota</taxon>
        <taxon>Fungi</taxon>
        <taxon>Dikarya</taxon>
        <taxon>Basidiomycota</taxon>
        <taxon>Agaricomycotina</taxon>
        <taxon>Agaricomycetes</taxon>
        <taxon>Agaricomycetidae</taxon>
        <taxon>Agaricales</taxon>
        <taxon>Marasmiineae</taxon>
        <taxon>Mycenaceae</taxon>
        <taxon>Mycena</taxon>
    </lineage>
</organism>
<protein>
    <recommendedName>
        <fullName evidence="1">F-box domain-containing protein</fullName>
    </recommendedName>
</protein>
<gene>
    <name evidence="2" type="ORF">MYCIT1_LOCUS33002</name>
</gene>
<keyword evidence="3" id="KW-1185">Reference proteome</keyword>
<dbReference type="SUPFAM" id="SSF50978">
    <property type="entry name" value="WD40 repeat-like"/>
    <property type="match status" value="1"/>
</dbReference>
<dbReference type="EMBL" id="CAVNYO010000444">
    <property type="protein sequence ID" value="CAK5281759.1"/>
    <property type="molecule type" value="Genomic_DNA"/>
</dbReference>
<dbReference type="InterPro" id="IPR015943">
    <property type="entry name" value="WD40/YVTN_repeat-like_dom_sf"/>
</dbReference>
<feature type="domain" description="F-box" evidence="1">
    <location>
        <begin position="68"/>
        <end position="109"/>
    </location>
</feature>
<dbReference type="InterPro" id="IPR036047">
    <property type="entry name" value="F-box-like_dom_sf"/>
</dbReference>
<dbReference type="Proteomes" id="UP001295794">
    <property type="component" value="Unassembled WGS sequence"/>
</dbReference>
<dbReference type="InterPro" id="IPR036322">
    <property type="entry name" value="WD40_repeat_dom_sf"/>
</dbReference>
<dbReference type="Pfam" id="PF12937">
    <property type="entry name" value="F-box-like"/>
    <property type="match status" value="1"/>
</dbReference>
<evidence type="ECO:0000313" key="2">
    <source>
        <dbReference type="EMBL" id="CAK5281759.1"/>
    </source>
</evidence>
<dbReference type="InterPro" id="IPR001810">
    <property type="entry name" value="F-box_dom"/>
</dbReference>
<dbReference type="Gene3D" id="1.20.1280.50">
    <property type="match status" value="1"/>
</dbReference>
<reference evidence="2" key="1">
    <citation type="submission" date="2023-11" db="EMBL/GenBank/DDBJ databases">
        <authorList>
            <person name="De Vega J J."/>
            <person name="De Vega J J."/>
        </authorList>
    </citation>
    <scope>NUCLEOTIDE SEQUENCE</scope>
</reference>
<proteinExistence type="predicted"/>
<dbReference type="AlphaFoldDB" id="A0AAD2HSV0"/>
<evidence type="ECO:0000259" key="1">
    <source>
        <dbReference type="Pfam" id="PF12937"/>
    </source>
</evidence>
<evidence type="ECO:0000313" key="3">
    <source>
        <dbReference type="Proteomes" id="UP001295794"/>
    </source>
</evidence>